<dbReference type="Proteomes" id="UP000051497">
    <property type="component" value="Unassembled WGS sequence"/>
</dbReference>
<evidence type="ECO:0000313" key="3">
    <source>
        <dbReference type="Proteomes" id="UP000051497"/>
    </source>
</evidence>
<accession>A0A0Q9Z294</accession>
<dbReference type="EMBL" id="LKAJ02000001">
    <property type="protein sequence ID" value="MCS5712040.1"/>
    <property type="molecule type" value="Genomic_DNA"/>
</dbReference>
<protein>
    <submittedName>
        <fullName evidence="1">Uncharacterized protein</fullName>
    </submittedName>
</protein>
<sequence>MSKDLAINWCIDGAWSLGLATLITGAVSPLTLLITGGFLTIQAAGDFPVARFCRTMAEKIYEKDLPLFDRTYTDQPLTTPDQSHKLFQEEMKLAKQRHNSRMKEFYTEMGGCSRKEKPFNDDLDSELTQNECVTFKPLHWGWSVFPNVAKLLNIKEQEVTRKLAPVSKDEIEKMPYGSTRKGTSFKVM</sequence>
<proteinExistence type="predicted"/>
<reference evidence="2" key="3">
    <citation type="submission" date="2021-06" db="EMBL/GenBank/DDBJ databases">
        <title>Genomic Description and Analysis of Intracellular Bacteria, Candidatus Berkiella cookevillensis and Candidatus Berkiella aquae.</title>
        <authorList>
            <person name="Kidane D.T."/>
            <person name="Mehari Y.T."/>
            <person name="Rice F.C."/>
            <person name="Arivett B.A."/>
            <person name="Farone A.L."/>
            <person name="Berk S.G."/>
            <person name="Farone M.B."/>
        </authorList>
    </citation>
    <scope>NUCLEOTIDE SEQUENCE</scope>
    <source>
        <strain evidence="2">HT99</strain>
    </source>
</reference>
<organism evidence="1">
    <name type="scientific">Candidatus Berkiella aquae</name>
    <dbReference type="NCBI Taxonomy" id="295108"/>
    <lineage>
        <taxon>Bacteria</taxon>
        <taxon>Pseudomonadati</taxon>
        <taxon>Pseudomonadota</taxon>
        <taxon>Gammaproteobacteria</taxon>
        <taxon>Candidatus Berkiellales</taxon>
        <taxon>Candidatus Berkiellaceae</taxon>
        <taxon>Candidatus Berkiella</taxon>
    </lineage>
</organism>
<dbReference type="EMBL" id="LKAJ01000001">
    <property type="protein sequence ID" value="KRG22595.1"/>
    <property type="molecule type" value="Genomic_DNA"/>
</dbReference>
<name>A0A0Q9Z294_9GAMM</name>
<comment type="caution">
    <text evidence="1">The sequence shown here is derived from an EMBL/GenBank/DDBJ whole genome shotgun (WGS) entry which is preliminary data.</text>
</comment>
<reference evidence="1" key="1">
    <citation type="submission" date="2015-09" db="EMBL/GenBank/DDBJ databases">
        <title>Draft Genome Sequences of Two Novel Amoeba-resistant Intranuclear Bacteria, Candidatus Berkiella cookevillensis and Candidatus Berkiella aquae.</title>
        <authorList>
            <person name="Mehari Y.T."/>
            <person name="Arivett B.A."/>
            <person name="Farone A.L."/>
            <person name="Gunderson J.H."/>
            <person name="Farone M.B."/>
        </authorList>
    </citation>
    <scope>NUCLEOTIDE SEQUENCE [LARGE SCALE GENOMIC DNA]</scope>
    <source>
        <strain evidence="1">HT99</strain>
    </source>
</reference>
<gene>
    <name evidence="1" type="ORF">HT99x_00133</name>
    <name evidence="2" type="ORF">HT99x_011405</name>
</gene>
<dbReference type="STRING" id="295108.HT99x_00133"/>
<evidence type="ECO:0000313" key="2">
    <source>
        <dbReference type="EMBL" id="MCS5712040.1"/>
    </source>
</evidence>
<dbReference type="AlphaFoldDB" id="A0A0Q9Z294"/>
<keyword evidence="3" id="KW-1185">Reference proteome</keyword>
<reference evidence="2" key="2">
    <citation type="journal article" date="2016" name="Genome Announc.">
        <title>Draft Genome Sequences of Two Novel Amoeba-Resistant Intranuclear Bacteria, 'Candidatus Berkiella cookevillensis' and 'Candidatus Berkiella aquae'.</title>
        <authorList>
            <person name="Mehari Y.T."/>
            <person name="Arivett B.A."/>
            <person name="Farone A.L."/>
            <person name="Gunderson J.H."/>
            <person name="Farone M.B."/>
        </authorList>
    </citation>
    <scope>NUCLEOTIDE SEQUENCE</scope>
    <source>
        <strain evidence="2">HT99</strain>
    </source>
</reference>
<evidence type="ECO:0000313" key="1">
    <source>
        <dbReference type="EMBL" id="KRG22595.1"/>
    </source>
</evidence>
<dbReference type="RefSeq" id="WP_075064793.1">
    <property type="nucleotide sequence ID" value="NZ_LKAJ02000001.1"/>
</dbReference>